<name>A0ACC0KUS9_CHOFU</name>
<evidence type="ECO:0000313" key="2">
    <source>
        <dbReference type="Proteomes" id="UP001064048"/>
    </source>
</evidence>
<dbReference type="Proteomes" id="UP001064048">
    <property type="component" value="Chromosome 2"/>
</dbReference>
<organism evidence="1 2">
    <name type="scientific">Choristoneura fumiferana</name>
    <name type="common">Spruce budworm moth</name>
    <name type="synonym">Archips fumiferana</name>
    <dbReference type="NCBI Taxonomy" id="7141"/>
    <lineage>
        <taxon>Eukaryota</taxon>
        <taxon>Metazoa</taxon>
        <taxon>Ecdysozoa</taxon>
        <taxon>Arthropoda</taxon>
        <taxon>Hexapoda</taxon>
        <taxon>Insecta</taxon>
        <taxon>Pterygota</taxon>
        <taxon>Neoptera</taxon>
        <taxon>Endopterygota</taxon>
        <taxon>Lepidoptera</taxon>
        <taxon>Glossata</taxon>
        <taxon>Ditrysia</taxon>
        <taxon>Tortricoidea</taxon>
        <taxon>Tortricidae</taxon>
        <taxon>Tortricinae</taxon>
        <taxon>Choristoneura</taxon>
    </lineage>
</organism>
<proteinExistence type="predicted"/>
<accession>A0ACC0KUS9</accession>
<dbReference type="EMBL" id="CM046102">
    <property type="protein sequence ID" value="KAI8440129.1"/>
    <property type="molecule type" value="Genomic_DNA"/>
</dbReference>
<gene>
    <name evidence="1" type="ORF">MSG28_001533</name>
</gene>
<feature type="non-terminal residue" evidence="1">
    <location>
        <position position="237"/>
    </location>
</feature>
<keyword evidence="2" id="KW-1185">Reference proteome</keyword>
<comment type="caution">
    <text evidence="1">The sequence shown here is derived from an EMBL/GenBank/DDBJ whole genome shotgun (WGS) entry which is preliminary data.</text>
</comment>
<protein>
    <submittedName>
        <fullName evidence="1">Uncharacterized protein</fullName>
    </submittedName>
</protein>
<evidence type="ECO:0000313" key="1">
    <source>
        <dbReference type="EMBL" id="KAI8440129.1"/>
    </source>
</evidence>
<sequence length="237" mass="25599">MQNEEEERGSGAEKRASTIGKTVRNFSLRSSLRSAILLRAKGQTQSATPLRIKTPRSAPLPRTAPAYSTTFSELPDIDSPQLLGLPANCRLAWEKNAAEEIIAGLKELNTTVVSNKKRGDSTALKNLLALWKKLMSGNPLLKGDLQPDQGGGGWWGMVVGGEARAAARAARALHAALAQLARKPTTDYTLLTVPDEWQLLWAGPDAPDAFVREFSHRAAAAAARLKTPHPQDYMPTG</sequence>
<reference evidence="1 2" key="1">
    <citation type="journal article" date="2022" name="Genome Biol. Evol.">
        <title>The Spruce Budworm Genome: Reconstructing the Evolutionary History of Antifreeze Proteins.</title>
        <authorList>
            <person name="Beliveau C."/>
            <person name="Gagne P."/>
            <person name="Picq S."/>
            <person name="Vernygora O."/>
            <person name="Keeling C.I."/>
            <person name="Pinkney K."/>
            <person name="Doucet D."/>
            <person name="Wen F."/>
            <person name="Johnston J.S."/>
            <person name="Maaroufi H."/>
            <person name="Boyle B."/>
            <person name="Laroche J."/>
            <person name="Dewar K."/>
            <person name="Juretic N."/>
            <person name="Blackburn G."/>
            <person name="Nisole A."/>
            <person name="Brunet B."/>
            <person name="Brandao M."/>
            <person name="Lumley L."/>
            <person name="Duan J."/>
            <person name="Quan G."/>
            <person name="Lucarotti C.J."/>
            <person name="Roe A.D."/>
            <person name="Sperling F.A.H."/>
            <person name="Levesque R.C."/>
            <person name="Cusson M."/>
        </authorList>
    </citation>
    <scope>NUCLEOTIDE SEQUENCE [LARGE SCALE GENOMIC DNA]</scope>
    <source>
        <strain evidence="1">Glfc:IPQL:Cfum</strain>
    </source>
</reference>